<sequence length="182" mass="19231">MTSQRIITGHDQAGRSIIASSGPLPSVGEFRQFPGFAVELIWQTAPGPIPAHPVDPTSPPPSVLPAPGGSCAMRVTFPPEASAMPADFDPQAAARELCERLPGLGELFEADAPGFHRSDTIDYGVVLEGEITLELDDGGRRLLRQGDVIVQMGTRHAWSNTGNTPARLLFVMVGAPRGQAVA</sequence>
<evidence type="ECO:0000259" key="1">
    <source>
        <dbReference type="Pfam" id="PF07883"/>
    </source>
</evidence>
<dbReference type="PANTHER" id="PTHR36156">
    <property type="entry name" value="SLR2101 PROTEIN"/>
    <property type="match status" value="1"/>
</dbReference>
<accession>A0A1I5Y6Y9</accession>
<proteinExistence type="predicted"/>
<dbReference type="OrthoDB" id="713485at2"/>
<dbReference type="Pfam" id="PF07883">
    <property type="entry name" value="Cupin_2"/>
    <property type="match status" value="1"/>
</dbReference>
<dbReference type="CDD" id="cd02231">
    <property type="entry name" value="cupin_BLL6423-like"/>
    <property type="match status" value="1"/>
</dbReference>
<evidence type="ECO:0000313" key="2">
    <source>
        <dbReference type="EMBL" id="SFQ39949.1"/>
    </source>
</evidence>
<dbReference type="PANTHER" id="PTHR36156:SF2">
    <property type="entry name" value="CUPIN TYPE-2 DOMAIN-CONTAINING PROTEIN"/>
    <property type="match status" value="1"/>
</dbReference>
<keyword evidence="3" id="KW-1185">Reference proteome</keyword>
<organism evidence="2 3">
    <name type="scientific">Geopseudomonas sagittaria</name>
    <dbReference type="NCBI Taxonomy" id="1135990"/>
    <lineage>
        <taxon>Bacteria</taxon>
        <taxon>Pseudomonadati</taxon>
        <taxon>Pseudomonadota</taxon>
        <taxon>Gammaproteobacteria</taxon>
        <taxon>Pseudomonadales</taxon>
        <taxon>Pseudomonadaceae</taxon>
        <taxon>Geopseudomonas</taxon>
    </lineage>
</organism>
<dbReference type="InterPro" id="IPR047142">
    <property type="entry name" value="OryJ/VirC-like"/>
</dbReference>
<evidence type="ECO:0000313" key="3">
    <source>
        <dbReference type="Proteomes" id="UP000243084"/>
    </source>
</evidence>
<dbReference type="Gene3D" id="2.60.120.10">
    <property type="entry name" value="Jelly Rolls"/>
    <property type="match status" value="1"/>
</dbReference>
<name>A0A1I5Y6Y9_9GAMM</name>
<dbReference type="EMBL" id="FOXM01000019">
    <property type="protein sequence ID" value="SFQ39949.1"/>
    <property type="molecule type" value="Genomic_DNA"/>
</dbReference>
<dbReference type="AlphaFoldDB" id="A0A1I5Y6Y9"/>
<dbReference type="InterPro" id="IPR014710">
    <property type="entry name" value="RmlC-like_jellyroll"/>
</dbReference>
<protein>
    <submittedName>
        <fullName evidence="2">Cupin domain-containing protein</fullName>
    </submittedName>
</protein>
<feature type="domain" description="Cupin type-2" evidence="1">
    <location>
        <begin position="115"/>
        <end position="171"/>
    </location>
</feature>
<reference evidence="3" key="1">
    <citation type="submission" date="2016-10" db="EMBL/GenBank/DDBJ databases">
        <authorList>
            <person name="Varghese N."/>
            <person name="Submissions S."/>
        </authorList>
    </citation>
    <scope>NUCLEOTIDE SEQUENCE [LARGE SCALE GENOMIC DNA]</scope>
    <source>
        <strain evidence="3">JCM 18195</strain>
    </source>
</reference>
<dbReference type="InterPro" id="IPR013096">
    <property type="entry name" value="Cupin_2"/>
</dbReference>
<dbReference type="RefSeq" id="WP_092434509.1">
    <property type="nucleotide sequence ID" value="NZ_FOXM01000019.1"/>
</dbReference>
<dbReference type="Proteomes" id="UP000243084">
    <property type="component" value="Unassembled WGS sequence"/>
</dbReference>
<gene>
    <name evidence="2" type="ORF">SAMN05216229_11952</name>
</gene>
<dbReference type="SUPFAM" id="SSF51182">
    <property type="entry name" value="RmlC-like cupins"/>
    <property type="match status" value="1"/>
</dbReference>
<dbReference type="InterPro" id="IPR011051">
    <property type="entry name" value="RmlC_Cupin_sf"/>
</dbReference>